<dbReference type="KEGG" id="ccv:CCV52592_0361"/>
<evidence type="ECO:0000313" key="7">
    <source>
        <dbReference type="Proteomes" id="UP000006380"/>
    </source>
</evidence>
<dbReference type="PANTHER" id="PTHR42987:SF7">
    <property type="entry name" value="SIGNAL PEPTIDE PEPTIDASE SPPA-RELATED"/>
    <property type="match status" value="1"/>
</dbReference>
<evidence type="ECO:0000313" key="6">
    <source>
        <dbReference type="EMBL" id="EAT99586.1"/>
    </source>
</evidence>
<dbReference type="OrthoDB" id="9764363at2"/>
<dbReference type="RefSeq" id="WP_011992623.1">
    <property type="nucleotide sequence ID" value="NC_009715.2"/>
</dbReference>
<dbReference type="PANTHER" id="PTHR42987">
    <property type="entry name" value="PEPTIDASE S49"/>
    <property type="match status" value="1"/>
</dbReference>
<dbReference type="GO" id="GO:0006508">
    <property type="term" value="P:proteolysis"/>
    <property type="evidence" value="ECO:0007669"/>
    <property type="project" value="UniProtKB-KW"/>
</dbReference>
<dbReference type="Gene3D" id="3.90.226.10">
    <property type="entry name" value="2-enoyl-CoA Hydratase, Chain A, domain 1"/>
    <property type="match status" value="1"/>
</dbReference>
<evidence type="ECO:0000256" key="2">
    <source>
        <dbReference type="ARBA" id="ARBA00022670"/>
    </source>
</evidence>
<gene>
    <name evidence="6" type="primary">sppA</name>
    <name evidence="6" type="ORF">CCV52592_0361</name>
</gene>
<dbReference type="CDD" id="cd07023">
    <property type="entry name" value="S49_Sppa_N_C"/>
    <property type="match status" value="1"/>
</dbReference>
<organism evidence="6 7">
    <name type="scientific">Campylobacter curvus (strain 525.92)</name>
    <dbReference type="NCBI Taxonomy" id="360105"/>
    <lineage>
        <taxon>Bacteria</taxon>
        <taxon>Pseudomonadati</taxon>
        <taxon>Campylobacterota</taxon>
        <taxon>Epsilonproteobacteria</taxon>
        <taxon>Campylobacterales</taxon>
        <taxon>Campylobacteraceae</taxon>
        <taxon>Campylobacter</taxon>
    </lineage>
</organism>
<dbReference type="AlphaFoldDB" id="A7GZY7"/>
<keyword evidence="2 6" id="KW-0645">Protease</keyword>
<protein>
    <submittedName>
        <fullName evidence="6">Signal peptide peptidase protease IV</fullName>
        <ecNumber evidence="6">3.4.21.-</ecNumber>
    </submittedName>
</protein>
<dbReference type="Proteomes" id="UP000006380">
    <property type="component" value="Chromosome"/>
</dbReference>
<reference evidence="6" key="1">
    <citation type="submission" date="2016-07" db="EMBL/GenBank/DDBJ databases">
        <title>Comparative genomics of the Campylobacter concisus group.</title>
        <authorList>
            <person name="Miller W.G."/>
            <person name="Yee E."/>
            <person name="Chapman M.H."/>
            <person name="Huynh S."/>
            <person name="Bono J.L."/>
            <person name="On S.L.W."/>
            <person name="StLeger J."/>
            <person name="Foster G."/>
            <person name="Parker C.T."/>
        </authorList>
    </citation>
    <scope>NUCLEOTIDE SEQUENCE</scope>
    <source>
        <strain evidence="6">525.92</strain>
    </source>
</reference>
<name>A7GZY7_CAMC5</name>
<dbReference type="SUPFAM" id="SSF52096">
    <property type="entry name" value="ClpP/crotonase"/>
    <property type="match status" value="1"/>
</dbReference>
<comment type="similarity">
    <text evidence="1">Belongs to the peptidase S49 family.</text>
</comment>
<dbReference type="GO" id="GO:0008236">
    <property type="term" value="F:serine-type peptidase activity"/>
    <property type="evidence" value="ECO:0007669"/>
    <property type="project" value="UniProtKB-KW"/>
</dbReference>
<dbReference type="EC" id="3.4.21.-" evidence="6"/>
<dbReference type="STRING" id="360105.CCV52592_0361"/>
<keyword evidence="7" id="KW-1185">Reference proteome</keyword>
<keyword evidence="4" id="KW-0720">Serine protease</keyword>
<feature type="domain" description="Peptidase S49" evidence="5">
    <location>
        <begin position="100"/>
        <end position="251"/>
    </location>
</feature>
<proteinExistence type="inferred from homology"/>
<dbReference type="NCBIfam" id="TIGR00706">
    <property type="entry name" value="SppA_dom"/>
    <property type="match status" value="1"/>
</dbReference>
<keyword evidence="3 6" id="KW-0378">Hydrolase</keyword>
<evidence type="ECO:0000256" key="1">
    <source>
        <dbReference type="ARBA" id="ARBA00008683"/>
    </source>
</evidence>
<dbReference type="InterPro" id="IPR002142">
    <property type="entry name" value="Peptidase_S49"/>
</dbReference>
<dbReference type="InterPro" id="IPR004635">
    <property type="entry name" value="Pept_S49_SppA"/>
</dbReference>
<dbReference type="InterPro" id="IPR029045">
    <property type="entry name" value="ClpP/crotonase-like_dom_sf"/>
</dbReference>
<accession>A7GZY7</accession>
<sequence length="287" mass="31441">MRILKLIFAPVAAILKFINTNFKALVFLLILILLFAPSGDIKQPNLAQIDIKGALFDTDEILNKLEELRNDQNIKGVLLYIDSPGGALSPSVEIATQVKRLKESKKVLAYAGGSMASGSYYAGVNADKILANPGSFIGSIGVIMQAPNIAELAHKIGVSEQVVKAGELKEAGTFTRQWSKEERASLQNLVDGAYELFTKDVAQARNLSLDKKDEWANARVFLADDALKMGLIDGVCGYFDAKSELEAMSGVDEPVWQEKPQIEKLMEKFTHQGINSLFNAFFSAQVR</sequence>
<dbReference type="Pfam" id="PF01343">
    <property type="entry name" value="Peptidase_S49"/>
    <property type="match status" value="1"/>
</dbReference>
<evidence type="ECO:0000256" key="3">
    <source>
        <dbReference type="ARBA" id="ARBA00022801"/>
    </source>
</evidence>
<dbReference type="EMBL" id="CP000767">
    <property type="protein sequence ID" value="EAT99586.1"/>
    <property type="molecule type" value="Genomic_DNA"/>
</dbReference>
<dbReference type="InterPro" id="IPR047272">
    <property type="entry name" value="S49_SppA_C"/>
</dbReference>
<evidence type="ECO:0000259" key="5">
    <source>
        <dbReference type="Pfam" id="PF01343"/>
    </source>
</evidence>
<dbReference type="HOGENOM" id="CLU_046540_0_0_7"/>
<evidence type="ECO:0000256" key="4">
    <source>
        <dbReference type="ARBA" id="ARBA00022825"/>
    </source>
</evidence>